<dbReference type="EMBL" id="HE804045">
    <property type="protein sequence ID" value="CCH29613.1"/>
    <property type="molecule type" value="Genomic_DNA"/>
</dbReference>
<sequence length="263" mass="28912">MLSWPHGTVRPERTGISRSTLSRLEVGQRRPSLELLLPIVRTHRVPLDELTGGPEVADPSIRPTPRRVDGSVVLPLTRQPAPLHTFKTIIPPDRSTPDLCTHEGHEWLYVVSGRLRLVLGEQDLVPAAGEAAEFETRLPALVRQHRGGPGRGAQHPRAGGRPVAAPGGWARRVRWSGPGTGSVLTAMPVREVSGRSQRVPARPRHTRRRPRCPGCARRLRRTSSVAESGTRRTFRRDNGYTAPPAVGWRRGVRGQQRGEASGT</sequence>
<feature type="compositionally biased region" description="Low complexity" evidence="1">
    <location>
        <begin position="246"/>
        <end position="263"/>
    </location>
</feature>
<dbReference type="Gene3D" id="1.10.260.40">
    <property type="entry name" value="lambda repressor-like DNA-binding domains"/>
    <property type="match status" value="1"/>
</dbReference>
<evidence type="ECO:0000256" key="1">
    <source>
        <dbReference type="SAM" id="MobiDB-lite"/>
    </source>
</evidence>
<dbReference type="CDD" id="cd00093">
    <property type="entry name" value="HTH_XRE"/>
    <property type="match status" value="1"/>
</dbReference>
<dbReference type="SUPFAM" id="SSF47413">
    <property type="entry name" value="lambda repressor-like DNA-binding domains"/>
    <property type="match status" value="1"/>
</dbReference>
<dbReference type="AlphaFoldDB" id="K0JZD9"/>
<feature type="region of interest" description="Disordered" evidence="1">
    <location>
        <begin position="144"/>
        <end position="212"/>
    </location>
</feature>
<dbReference type="InterPro" id="IPR013096">
    <property type="entry name" value="Cupin_2"/>
</dbReference>
<dbReference type="Proteomes" id="UP000006281">
    <property type="component" value="Chromosome"/>
</dbReference>
<name>K0JZD9_SACES</name>
<reference evidence="3 4" key="1">
    <citation type="journal article" date="2012" name="BMC Genomics">
        <title>Complete genome sequence of Saccharothrix espanaensis DSM 44229T and comparison to the other completely sequenced Pseudonocardiaceae.</title>
        <authorList>
            <person name="Strobel T."/>
            <person name="Al-Dilaimi A."/>
            <person name="Blom J."/>
            <person name="Gessner A."/>
            <person name="Kalinowski J."/>
            <person name="Luzhetska M."/>
            <person name="Puhler A."/>
            <person name="Szczepanowski R."/>
            <person name="Bechthold A."/>
            <person name="Ruckert C."/>
        </authorList>
    </citation>
    <scope>NUCLEOTIDE SEQUENCE [LARGE SCALE GENOMIC DNA]</scope>
    <source>
        <strain evidence="4">ATCC 51144 / DSM 44229 / JCM 9112 / NBRC 15066 / NRRL 15764</strain>
    </source>
</reference>
<feature type="domain" description="HTH cro/C1-type" evidence="2">
    <location>
        <begin position="12"/>
        <end position="50"/>
    </location>
</feature>
<organism evidence="3 4">
    <name type="scientific">Saccharothrix espanaensis (strain ATCC 51144 / DSM 44229 / JCM 9112 / NBRC 15066 / NRRL 15764)</name>
    <dbReference type="NCBI Taxonomy" id="1179773"/>
    <lineage>
        <taxon>Bacteria</taxon>
        <taxon>Bacillati</taxon>
        <taxon>Actinomycetota</taxon>
        <taxon>Actinomycetes</taxon>
        <taxon>Pseudonocardiales</taxon>
        <taxon>Pseudonocardiaceae</taxon>
        <taxon>Saccharothrix</taxon>
    </lineage>
</organism>
<gene>
    <name evidence="3" type="ordered locus">BN6_22930</name>
</gene>
<dbReference type="SUPFAM" id="SSF51182">
    <property type="entry name" value="RmlC-like cupins"/>
    <property type="match status" value="1"/>
</dbReference>
<dbReference type="CDD" id="cd02209">
    <property type="entry name" value="cupin_XRE_C"/>
    <property type="match status" value="1"/>
</dbReference>
<protein>
    <recommendedName>
        <fullName evidence="2">HTH cro/C1-type domain-containing protein</fullName>
    </recommendedName>
</protein>
<feature type="compositionally biased region" description="Low complexity" evidence="1">
    <location>
        <begin position="156"/>
        <end position="170"/>
    </location>
</feature>
<dbReference type="InterPro" id="IPR011051">
    <property type="entry name" value="RmlC_Cupin_sf"/>
</dbReference>
<evidence type="ECO:0000313" key="3">
    <source>
        <dbReference type="EMBL" id="CCH29613.1"/>
    </source>
</evidence>
<dbReference type="PROSITE" id="PS50943">
    <property type="entry name" value="HTH_CROC1"/>
    <property type="match status" value="1"/>
</dbReference>
<dbReference type="Pfam" id="PF01381">
    <property type="entry name" value="HTH_3"/>
    <property type="match status" value="1"/>
</dbReference>
<evidence type="ECO:0000313" key="4">
    <source>
        <dbReference type="Proteomes" id="UP000006281"/>
    </source>
</evidence>
<keyword evidence="4" id="KW-1185">Reference proteome</keyword>
<dbReference type="InterPro" id="IPR010982">
    <property type="entry name" value="Lambda_DNA-bd_dom_sf"/>
</dbReference>
<dbReference type="eggNOG" id="COG1396">
    <property type="taxonomic scope" value="Bacteria"/>
</dbReference>
<accession>K0JZD9</accession>
<feature type="region of interest" description="Disordered" evidence="1">
    <location>
        <begin position="225"/>
        <end position="263"/>
    </location>
</feature>
<dbReference type="KEGG" id="sesp:BN6_22930"/>
<dbReference type="HOGENOM" id="CLU_1057221_0_0_11"/>
<dbReference type="STRING" id="1179773.BN6_22930"/>
<proteinExistence type="predicted"/>
<evidence type="ECO:0000259" key="2">
    <source>
        <dbReference type="PROSITE" id="PS50943"/>
    </source>
</evidence>
<dbReference type="GO" id="GO:0003677">
    <property type="term" value="F:DNA binding"/>
    <property type="evidence" value="ECO:0007669"/>
    <property type="project" value="InterPro"/>
</dbReference>
<feature type="compositionally biased region" description="Basic residues" evidence="1">
    <location>
        <begin position="201"/>
        <end position="212"/>
    </location>
</feature>
<dbReference type="Pfam" id="PF07883">
    <property type="entry name" value="Cupin_2"/>
    <property type="match status" value="1"/>
</dbReference>
<dbReference type="InterPro" id="IPR001387">
    <property type="entry name" value="Cro/C1-type_HTH"/>
</dbReference>